<proteinExistence type="predicted"/>
<evidence type="ECO:0000313" key="2">
    <source>
        <dbReference type="Proteomes" id="UP001177003"/>
    </source>
</evidence>
<sequence length="100" mass="11058">MNLPLESGFEAIRTFKVPKGRPGKAAPFRYPSGSLMDSDFLMGVSNFPPSLAKLTDFSTAIPSTFLLFFAIDGPTIRVEELDLVTKMDLHVKDERYSDVG</sequence>
<name>A0AA35ZDI2_LACSI</name>
<accession>A0AA35ZDI2</accession>
<dbReference type="EMBL" id="OX465082">
    <property type="protein sequence ID" value="CAI9290543.1"/>
    <property type="molecule type" value="Genomic_DNA"/>
</dbReference>
<keyword evidence="2" id="KW-1185">Reference proteome</keyword>
<protein>
    <submittedName>
        <fullName evidence="1">Uncharacterized protein</fullName>
    </submittedName>
</protein>
<organism evidence="1 2">
    <name type="scientific">Lactuca saligna</name>
    <name type="common">Willowleaf lettuce</name>
    <dbReference type="NCBI Taxonomy" id="75948"/>
    <lineage>
        <taxon>Eukaryota</taxon>
        <taxon>Viridiplantae</taxon>
        <taxon>Streptophyta</taxon>
        <taxon>Embryophyta</taxon>
        <taxon>Tracheophyta</taxon>
        <taxon>Spermatophyta</taxon>
        <taxon>Magnoliopsida</taxon>
        <taxon>eudicotyledons</taxon>
        <taxon>Gunneridae</taxon>
        <taxon>Pentapetalae</taxon>
        <taxon>asterids</taxon>
        <taxon>campanulids</taxon>
        <taxon>Asterales</taxon>
        <taxon>Asteraceae</taxon>
        <taxon>Cichorioideae</taxon>
        <taxon>Cichorieae</taxon>
        <taxon>Lactucinae</taxon>
        <taxon>Lactuca</taxon>
    </lineage>
</organism>
<dbReference type="AlphaFoldDB" id="A0AA35ZDI2"/>
<evidence type="ECO:0000313" key="1">
    <source>
        <dbReference type="EMBL" id="CAI9290543.1"/>
    </source>
</evidence>
<reference evidence="1" key="1">
    <citation type="submission" date="2023-04" db="EMBL/GenBank/DDBJ databases">
        <authorList>
            <person name="Vijverberg K."/>
            <person name="Xiong W."/>
            <person name="Schranz E."/>
        </authorList>
    </citation>
    <scope>NUCLEOTIDE SEQUENCE</scope>
</reference>
<dbReference type="Proteomes" id="UP001177003">
    <property type="component" value="Chromosome 6"/>
</dbReference>
<gene>
    <name evidence="1" type="ORF">LSALG_LOCUS29733</name>
</gene>